<dbReference type="PANTHER" id="PTHR31375">
    <property type="match status" value="1"/>
</dbReference>
<evidence type="ECO:0000256" key="10">
    <source>
        <dbReference type="SAM" id="SignalP"/>
    </source>
</evidence>
<keyword evidence="7" id="KW-0961">Cell wall biogenesis/degradation</keyword>
<keyword evidence="3" id="KW-0134">Cell wall</keyword>
<feature type="chain" id="PRO_5027774242" evidence="10">
    <location>
        <begin position="23"/>
        <end position="411"/>
    </location>
</feature>
<evidence type="ECO:0000256" key="2">
    <source>
        <dbReference type="ARBA" id="ARBA00008834"/>
    </source>
</evidence>
<dbReference type="Gene3D" id="2.160.20.10">
    <property type="entry name" value="Single-stranded right-handed beta-helix, Pectin lyase-like"/>
    <property type="match status" value="1"/>
</dbReference>
<comment type="subcellular location">
    <subcellularLocation>
        <location evidence="1">Secreted</location>
        <location evidence="1">Cell wall</location>
    </subcellularLocation>
</comment>
<evidence type="ECO:0000256" key="3">
    <source>
        <dbReference type="ARBA" id="ARBA00022512"/>
    </source>
</evidence>
<dbReference type="GO" id="GO:0005975">
    <property type="term" value="P:carbohydrate metabolic process"/>
    <property type="evidence" value="ECO:0007669"/>
    <property type="project" value="InterPro"/>
</dbReference>
<keyword evidence="10" id="KW-0732">Signal</keyword>
<sequence length="411" mass="43553">MALLVIAFFILNFGFGIGNCQSLNVINFGAVGDGRTDDLLAFSKAWTALCAATNNPTLEIPSAKTFLLSSKIDFSGPCKSKSIHIKANSTVLGNIIAPKSNTWTKCDNGCWLCFSNVAGLTVDGTGQIDGNGAAWWNKTPNECAPAVISFENCNNLNFHGITSLNSPGNHVSVNRCEEVDISHIQLIAPKDSPNTDGIDISSSTALRISDCFFGTGDDCIAINGGSSHINITRLTCGPGHGISVGSLGKNGKNETVEWVQVENSIFNGTQNGARIKTWVGGAGFARDISFVGVQLINAENPIIIDQHYCPHQTCQPEAKTAVKISNVRFSGFKGTSATEVAIKLDCSSIVPCTGITLSNNMITSSTPGKKVKAECHNAHVSSNLTTPSVTCLTPNHISVITPKLKESTYEQ</sequence>
<accession>A0A6P5WJP8</accession>
<keyword evidence="11" id="KW-1185">Reference proteome</keyword>
<evidence type="ECO:0000256" key="1">
    <source>
        <dbReference type="ARBA" id="ARBA00004191"/>
    </source>
</evidence>
<evidence type="ECO:0000256" key="6">
    <source>
        <dbReference type="ARBA" id="ARBA00023295"/>
    </source>
</evidence>
<dbReference type="Proteomes" id="UP000515121">
    <property type="component" value="Unplaced"/>
</dbReference>
<protein>
    <submittedName>
        <fullName evidence="12">Probable polygalacturonase At3g15720 isoform X1</fullName>
    </submittedName>
</protein>
<name>A0A6P5WJP8_DURZI</name>
<proteinExistence type="inferred from homology"/>
<comment type="similarity">
    <text evidence="2 9">Belongs to the glycosyl hydrolase 28 family.</text>
</comment>
<dbReference type="AlphaFoldDB" id="A0A6P5WJP8"/>
<dbReference type="RefSeq" id="XP_022716174.1">
    <property type="nucleotide sequence ID" value="XM_022860439.1"/>
</dbReference>
<dbReference type="Pfam" id="PF00295">
    <property type="entry name" value="Glyco_hydro_28"/>
    <property type="match status" value="1"/>
</dbReference>
<evidence type="ECO:0000313" key="11">
    <source>
        <dbReference type="Proteomes" id="UP000515121"/>
    </source>
</evidence>
<evidence type="ECO:0000313" key="12">
    <source>
        <dbReference type="RefSeq" id="XP_022716174.1"/>
    </source>
</evidence>
<evidence type="ECO:0000256" key="9">
    <source>
        <dbReference type="RuleBase" id="RU361169"/>
    </source>
</evidence>
<dbReference type="OrthoDB" id="187139at2759"/>
<evidence type="ECO:0000256" key="5">
    <source>
        <dbReference type="ARBA" id="ARBA00022801"/>
    </source>
</evidence>
<dbReference type="InterPro" id="IPR012334">
    <property type="entry name" value="Pectin_lyas_fold"/>
</dbReference>
<evidence type="ECO:0000256" key="4">
    <source>
        <dbReference type="ARBA" id="ARBA00022525"/>
    </source>
</evidence>
<dbReference type="GO" id="GO:0004650">
    <property type="term" value="F:polygalacturonase activity"/>
    <property type="evidence" value="ECO:0007669"/>
    <property type="project" value="InterPro"/>
</dbReference>
<feature type="signal peptide" evidence="10">
    <location>
        <begin position="1"/>
        <end position="22"/>
    </location>
</feature>
<dbReference type="SUPFAM" id="SSF51126">
    <property type="entry name" value="Pectin lyase-like"/>
    <property type="match status" value="1"/>
</dbReference>
<evidence type="ECO:0000256" key="7">
    <source>
        <dbReference type="ARBA" id="ARBA00023316"/>
    </source>
</evidence>
<evidence type="ECO:0000256" key="8">
    <source>
        <dbReference type="PROSITE-ProRule" id="PRU10052"/>
    </source>
</evidence>
<dbReference type="PROSITE" id="PS00502">
    <property type="entry name" value="POLYGALACTURONASE"/>
    <property type="match status" value="1"/>
</dbReference>
<dbReference type="InterPro" id="IPR000743">
    <property type="entry name" value="Glyco_hydro_28"/>
</dbReference>
<dbReference type="KEGG" id="dzi:111275240"/>
<organism evidence="11 12">
    <name type="scientific">Durio zibethinus</name>
    <name type="common">Durian</name>
    <dbReference type="NCBI Taxonomy" id="66656"/>
    <lineage>
        <taxon>Eukaryota</taxon>
        <taxon>Viridiplantae</taxon>
        <taxon>Streptophyta</taxon>
        <taxon>Embryophyta</taxon>
        <taxon>Tracheophyta</taxon>
        <taxon>Spermatophyta</taxon>
        <taxon>Magnoliopsida</taxon>
        <taxon>eudicotyledons</taxon>
        <taxon>Gunneridae</taxon>
        <taxon>Pentapetalae</taxon>
        <taxon>rosids</taxon>
        <taxon>malvids</taxon>
        <taxon>Malvales</taxon>
        <taxon>Malvaceae</taxon>
        <taxon>Helicteroideae</taxon>
        <taxon>Durio</taxon>
    </lineage>
</organism>
<dbReference type="GeneID" id="111275240"/>
<gene>
    <name evidence="12" type="primary">LOC111275240</name>
</gene>
<keyword evidence="5 9" id="KW-0378">Hydrolase</keyword>
<feature type="active site" evidence="8">
    <location>
        <position position="240"/>
    </location>
</feature>
<keyword evidence="6 9" id="KW-0326">Glycosidase</keyword>
<dbReference type="InterPro" id="IPR011050">
    <property type="entry name" value="Pectin_lyase_fold/virulence"/>
</dbReference>
<dbReference type="GO" id="GO:0071555">
    <property type="term" value="P:cell wall organization"/>
    <property type="evidence" value="ECO:0007669"/>
    <property type="project" value="UniProtKB-KW"/>
</dbReference>
<keyword evidence="4" id="KW-0964">Secreted</keyword>
<reference evidence="12" key="1">
    <citation type="submission" date="2025-08" db="UniProtKB">
        <authorList>
            <consortium name="RefSeq"/>
        </authorList>
    </citation>
    <scope>IDENTIFICATION</scope>
    <source>
        <tissue evidence="12">Fruit stalk</tissue>
    </source>
</reference>